<dbReference type="PANTHER" id="PTHR13812">
    <property type="entry name" value="KETIMINE REDUCTASE MU-CRYSTALLIN"/>
    <property type="match status" value="1"/>
</dbReference>
<proteinExistence type="inferred from homology"/>
<name>A0ABR1WQJ4_9PEZI</name>
<gene>
    <name evidence="3" type="ORF">PG997_005982</name>
</gene>
<evidence type="ECO:0008006" key="5">
    <source>
        <dbReference type="Google" id="ProtNLM"/>
    </source>
</evidence>
<evidence type="ECO:0000256" key="2">
    <source>
        <dbReference type="SAM" id="MobiDB-lite"/>
    </source>
</evidence>
<dbReference type="Gene3D" id="3.40.50.720">
    <property type="entry name" value="NAD(P)-binding Rossmann-like Domain"/>
    <property type="match status" value="1"/>
</dbReference>
<dbReference type="Proteomes" id="UP001433268">
    <property type="component" value="Unassembled WGS sequence"/>
</dbReference>
<feature type="region of interest" description="Disordered" evidence="2">
    <location>
        <begin position="397"/>
        <end position="463"/>
    </location>
</feature>
<dbReference type="EMBL" id="JAQQWN010000005">
    <property type="protein sequence ID" value="KAK8084711.1"/>
    <property type="molecule type" value="Genomic_DNA"/>
</dbReference>
<evidence type="ECO:0000313" key="4">
    <source>
        <dbReference type="Proteomes" id="UP001433268"/>
    </source>
</evidence>
<keyword evidence="4" id="KW-1185">Reference proteome</keyword>
<comment type="caution">
    <text evidence="3">The sequence shown here is derived from an EMBL/GenBank/DDBJ whole genome shotgun (WGS) entry which is preliminary data.</text>
</comment>
<dbReference type="GeneID" id="92043357"/>
<evidence type="ECO:0000256" key="1">
    <source>
        <dbReference type="ARBA" id="ARBA00008903"/>
    </source>
</evidence>
<dbReference type="InterPro" id="IPR023401">
    <property type="entry name" value="ODC_N"/>
</dbReference>
<comment type="similarity">
    <text evidence="1">Belongs to the ornithine cyclodeaminase/mu-crystallin family.</text>
</comment>
<dbReference type="InterPro" id="IPR003462">
    <property type="entry name" value="ODC_Mu_crystall"/>
</dbReference>
<dbReference type="SUPFAM" id="SSF51735">
    <property type="entry name" value="NAD(P)-binding Rossmann-fold domains"/>
    <property type="match status" value="1"/>
</dbReference>
<dbReference type="RefSeq" id="XP_066669220.1">
    <property type="nucleotide sequence ID" value="XM_066810297.1"/>
</dbReference>
<dbReference type="Gene3D" id="3.30.1780.10">
    <property type="entry name" value="ornithine cyclodeaminase, domain 1"/>
    <property type="match status" value="1"/>
</dbReference>
<feature type="compositionally biased region" description="Polar residues" evidence="2">
    <location>
        <begin position="397"/>
        <end position="411"/>
    </location>
</feature>
<feature type="compositionally biased region" description="Gly residues" evidence="2">
    <location>
        <begin position="413"/>
        <end position="426"/>
    </location>
</feature>
<dbReference type="PANTHER" id="PTHR13812:SF19">
    <property type="entry name" value="KETIMINE REDUCTASE MU-CRYSTALLIN"/>
    <property type="match status" value="1"/>
</dbReference>
<reference evidence="3 4" key="1">
    <citation type="submission" date="2023-01" db="EMBL/GenBank/DDBJ databases">
        <title>Analysis of 21 Apiospora genomes using comparative genomics revels a genus with tremendous synthesis potential of carbohydrate active enzymes and secondary metabolites.</title>
        <authorList>
            <person name="Sorensen T."/>
        </authorList>
    </citation>
    <scope>NUCLEOTIDE SEQUENCE [LARGE SCALE GENOMIC DNA]</scope>
    <source>
        <strain evidence="3 4">CBS 114990</strain>
    </source>
</reference>
<dbReference type="InterPro" id="IPR036291">
    <property type="entry name" value="NAD(P)-bd_dom_sf"/>
</dbReference>
<sequence>MSLTVLSDDDIRNILESLTSSETEALVGQMRSALRDYSTGTQNIDAGLIHQPERTVVQSNATNATTLFMPSINADGHAVKGKSNNTFHRCPAGAGNCTTNTRPVVTLSGGNTAPDQPALKPTGSVTVFSPQGVPTGFLHAKTLTAFRTALASSCLLTKRQHVRTLTVFGSGLQAYWHVRLALMLRGDKVKQVYVINRQFSDSARAILKKFYAVPLETREREGWDTVKFSVLTPSYGEYERLTKEYVRAADVIYCCTPSHEPLFDPSILTNTNGRRKGRLVVAIGSYKPEMREIPRELLEQAVRGTHGSAGVHFHKHATEGGVVVVDTLDGAMKEAGEIIEAGIQPNQLVELGELVMIRQAAEEEDSIASPSTPVSTLSSADISSDLEKLELNSGSSAMSSIYGRNSTETSNAEGGGSSGVGAGEGGRASPKRSGSYTSLFSKVHKRRSSSQGSDRSKQQNQPDHLARWLTSGNVIYKSVGLGLMDLVVGTEIIRLAQEKGIGHHIENFS</sequence>
<evidence type="ECO:0000313" key="3">
    <source>
        <dbReference type="EMBL" id="KAK8084711.1"/>
    </source>
</evidence>
<feature type="compositionally biased region" description="Polar residues" evidence="2">
    <location>
        <begin position="449"/>
        <end position="462"/>
    </location>
</feature>
<protein>
    <recommendedName>
        <fullName evidence="5">UbiD family decarboxylase</fullName>
    </recommendedName>
</protein>
<accession>A0ABR1WQJ4</accession>
<organism evidence="3 4">
    <name type="scientific">Apiospora hydei</name>
    <dbReference type="NCBI Taxonomy" id="1337664"/>
    <lineage>
        <taxon>Eukaryota</taxon>
        <taxon>Fungi</taxon>
        <taxon>Dikarya</taxon>
        <taxon>Ascomycota</taxon>
        <taxon>Pezizomycotina</taxon>
        <taxon>Sordariomycetes</taxon>
        <taxon>Xylariomycetidae</taxon>
        <taxon>Amphisphaeriales</taxon>
        <taxon>Apiosporaceae</taxon>
        <taxon>Apiospora</taxon>
    </lineage>
</organism>